<gene>
    <name evidence="2" type="ORF">FC90_GL001560</name>
</gene>
<dbReference type="EMBL" id="AYZB01000058">
    <property type="protein sequence ID" value="KRM21025.1"/>
    <property type="molecule type" value="Genomic_DNA"/>
</dbReference>
<evidence type="ECO:0000313" key="2">
    <source>
        <dbReference type="EMBL" id="KRM21025.1"/>
    </source>
</evidence>
<dbReference type="InterPro" id="IPR001296">
    <property type="entry name" value="Glyco_trans_1"/>
</dbReference>
<accession>A0AA89I1E8</accession>
<dbReference type="RefSeq" id="WP_057908618.1">
    <property type="nucleotide sequence ID" value="NZ_AYZB01000058.1"/>
</dbReference>
<dbReference type="PANTHER" id="PTHR12526">
    <property type="entry name" value="GLYCOSYLTRANSFERASE"/>
    <property type="match status" value="1"/>
</dbReference>
<evidence type="ECO:0000313" key="3">
    <source>
        <dbReference type="Proteomes" id="UP000050823"/>
    </source>
</evidence>
<sequence>MKTKIAIVTPFLSGKGGTETVLSTVLNNDDFLKKFDISLFLMGGVDDRGWLQNLTKCNVKIGTRNKVVSVLSLVKLILENKYQKFIFLSTKQMRLAFEVRRFLRHKFEIISWIHFSIFHEKTVRPKYFKYADKNLAISSGIKRQLIQLGIAESKIRVIFNPIKRQHQIIKSNQELKCTQIGYVGRIMFEGQKNIKELLDAVKLLSPRAIEIHFFGSGEVEICKRYIEEQNIQQDFYWHGWTSKPWKKMKNLDVLIQTSKFEGFPMVLLESLSYGLPIIAANCPTGPEDIISKENGYLYSLGNTEELASIIDNYDRKRFDPKCVKESISKFYIDNYIKELCNAIEMG</sequence>
<dbReference type="SUPFAM" id="SSF53756">
    <property type="entry name" value="UDP-Glycosyltransferase/glycogen phosphorylase"/>
    <property type="match status" value="1"/>
</dbReference>
<proteinExistence type="predicted"/>
<dbReference type="AlphaFoldDB" id="A0AA89I1E8"/>
<comment type="caution">
    <text evidence="2">The sequence shown here is derived from an EMBL/GenBank/DDBJ whole genome shotgun (WGS) entry which is preliminary data.</text>
</comment>
<organism evidence="2 3">
    <name type="scientific">Latilactobacillus graminis DSM 20719</name>
    <dbReference type="NCBI Taxonomy" id="1423752"/>
    <lineage>
        <taxon>Bacteria</taxon>
        <taxon>Bacillati</taxon>
        <taxon>Bacillota</taxon>
        <taxon>Bacilli</taxon>
        <taxon>Lactobacillales</taxon>
        <taxon>Lactobacillaceae</taxon>
        <taxon>Latilactobacillus</taxon>
    </lineage>
</organism>
<reference evidence="2 3" key="1">
    <citation type="journal article" date="2015" name="Genome Announc.">
        <title>Expanding the biotechnology potential of lactobacilli through comparative genomics of 213 strains and associated genera.</title>
        <authorList>
            <person name="Sun Z."/>
            <person name="Harris H.M."/>
            <person name="McCann A."/>
            <person name="Guo C."/>
            <person name="Argimon S."/>
            <person name="Zhang W."/>
            <person name="Yang X."/>
            <person name="Jeffery I.B."/>
            <person name="Cooney J.C."/>
            <person name="Kagawa T.F."/>
            <person name="Liu W."/>
            <person name="Song Y."/>
            <person name="Salvetti E."/>
            <person name="Wrobel A."/>
            <person name="Rasinkangas P."/>
            <person name="Parkhill J."/>
            <person name="Rea M.C."/>
            <person name="O'Sullivan O."/>
            <person name="Ritari J."/>
            <person name="Douillard F.P."/>
            <person name="Paul Ross R."/>
            <person name="Yang R."/>
            <person name="Briner A.E."/>
            <person name="Felis G.E."/>
            <person name="de Vos W.M."/>
            <person name="Barrangou R."/>
            <person name="Klaenhammer T.R."/>
            <person name="Caufield P.W."/>
            <person name="Cui Y."/>
            <person name="Zhang H."/>
            <person name="O'Toole P.W."/>
        </authorList>
    </citation>
    <scope>NUCLEOTIDE SEQUENCE [LARGE SCALE GENOMIC DNA]</scope>
    <source>
        <strain evidence="2 3">DSM 20719</strain>
    </source>
</reference>
<protein>
    <submittedName>
        <fullName evidence="2">UDP-D-galactose (Glucosyl)lipopolysaccharide-1,6-D-galactosyltransferase</fullName>
    </submittedName>
</protein>
<name>A0AA89I1E8_9LACO</name>
<evidence type="ECO:0000259" key="1">
    <source>
        <dbReference type="Pfam" id="PF00534"/>
    </source>
</evidence>
<dbReference type="PANTHER" id="PTHR12526:SF630">
    <property type="entry name" value="GLYCOSYLTRANSFERASE"/>
    <property type="match status" value="1"/>
</dbReference>
<dbReference type="Pfam" id="PF00534">
    <property type="entry name" value="Glycos_transf_1"/>
    <property type="match status" value="1"/>
</dbReference>
<dbReference type="Proteomes" id="UP000050823">
    <property type="component" value="Unassembled WGS sequence"/>
</dbReference>
<feature type="domain" description="Glycosyl transferase family 1" evidence="1">
    <location>
        <begin position="170"/>
        <end position="311"/>
    </location>
</feature>
<dbReference type="CDD" id="cd03811">
    <property type="entry name" value="GT4_GT28_WabH-like"/>
    <property type="match status" value="1"/>
</dbReference>
<dbReference type="Gene3D" id="3.40.50.2000">
    <property type="entry name" value="Glycogen Phosphorylase B"/>
    <property type="match status" value="2"/>
</dbReference>